<dbReference type="GeneTree" id="ENSGT00390000004280"/>
<dbReference type="Pfam" id="PF00175">
    <property type="entry name" value="NAD_binding_1"/>
    <property type="match status" value="1"/>
</dbReference>
<evidence type="ECO:0000256" key="2">
    <source>
        <dbReference type="ARBA" id="ARBA00023027"/>
    </source>
</evidence>
<dbReference type="RefSeq" id="XP_028674036.1">
    <property type="nucleotide sequence ID" value="XM_028818203.2"/>
</dbReference>
<gene>
    <name evidence="5" type="primary">OXNAD1</name>
    <name evidence="5" type="synonym">oxnad1</name>
</gene>
<evidence type="ECO:0000313" key="6">
    <source>
        <dbReference type="Proteomes" id="UP000694620"/>
    </source>
</evidence>
<accession>A0A8C4TH92</accession>
<dbReference type="SUPFAM" id="SSF52343">
    <property type="entry name" value="Ferredoxin reductase-like, C-terminal NADP-linked domain"/>
    <property type="match status" value="1"/>
</dbReference>
<dbReference type="PANTHER" id="PTHR46505:SF1">
    <property type="entry name" value="OXIDOREDUCTASE NAD-BINDING DOMAIN-CONTAINING PROTEIN 1"/>
    <property type="match status" value="1"/>
</dbReference>
<dbReference type="SUPFAM" id="SSF63380">
    <property type="entry name" value="Riboflavin synthase domain-like"/>
    <property type="match status" value="1"/>
</dbReference>
<dbReference type="OrthoDB" id="436496at2759"/>
<dbReference type="GeneID" id="114664191"/>
<dbReference type="InterPro" id="IPR039261">
    <property type="entry name" value="FNR_nucleotide-bd"/>
</dbReference>
<dbReference type="Gene3D" id="3.40.50.80">
    <property type="entry name" value="Nucleotide-binding domain of ferredoxin-NADP reductase (FNR) module"/>
    <property type="match status" value="1"/>
</dbReference>
<dbReference type="CTD" id="92106"/>
<dbReference type="InterPro" id="IPR017938">
    <property type="entry name" value="Riboflavin_synthase-like_b-brl"/>
</dbReference>
<dbReference type="InterPro" id="IPR017927">
    <property type="entry name" value="FAD-bd_FR_type"/>
</dbReference>
<keyword evidence="6" id="KW-1185">Reference proteome</keyword>
<organism evidence="5 6">
    <name type="scientific">Erpetoichthys calabaricus</name>
    <name type="common">Rope fish</name>
    <name type="synonym">Calamoichthys calabaricus</name>
    <dbReference type="NCBI Taxonomy" id="27687"/>
    <lineage>
        <taxon>Eukaryota</taxon>
        <taxon>Metazoa</taxon>
        <taxon>Chordata</taxon>
        <taxon>Craniata</taxon>
        <taxon>Vertebrata</taxon>
        <taxon>Euteleostomi</taxon>
        <taxon>Actinopterygii</taxon>
        <taxon>Polypteriformes</taxon>
        <taxon>Polypteridae</taxon>
        <taxon>Erpetoichthys</taxon>
    </lineage>
</organism>
<dbReference type="Ensembl" id="ENSECRT00000031207.1">
    <property type="protein sequence ID" value="ENSECRP00000030563.1"/>
    <property type="gene ID" value="ENSECRG00000020731.1"/>
</dbReference>
<protein>
    <recommendedName>
        <fullName evidence="3">Oxidoreductase NAD-binding domain-containing protein 1</fullName>
    </recommendedName>
</protein>
<dbReference type="CDD" id="cd00322">
    <property type="entry name" value="FNR_like"/>
    <property type="match status" value="1"/>
</dbReference>
<dbReference type="GO" id="GO:0016491">
    <property type="term" value="F:oxidoreductase activity"/>
    <property type="evidence" value="ECO:0007669"/>
    <property type="project" value="UniProtKB-KW"/>
</dbReference>
<evidence type="ECO:0000313" key="5">
    <source>
        <dbReference type="Ensembl" id="ENSECRP00000030563.1"/>
    </source>
</evidence>
<dbReference type="RefSeq" id="XP_028674037.1">
    <property type="nucleotide sequence ID" value="XM_028818204.2"/>
</dbReference>
<name>A0A8C4TH92_ERPCA</name>
<dbReference type="InterPro" id="IPR052128">
    <property type="entry name" value="Oxidoreductase_NAD-binding"/>
</dbReference>
<evidence type="ECO:0000256" key="1">
    <source>
        <dbReference type="ARBA" id="ARBA00023002"/>
    </source>
</evidence>
<dbReference type="PROSITE" id="PS51384">
    <property type="entry name" value="FAD_FR"/>
    <property type="match status" value="1"/>
</dbReference>
<dbReference type="InterPro" id="IPR001433">
    <property type="entry name" value="OxRdtase_FAD/NAD-bd"/>
</dbReference>
<reference evidence="5" key="3">
    <citation type="submission" date="2025-09" db="UniProtKB">
        <authorList>
            <consortium name="Ensembl"/>
        </authorList>
    </citation>
    <scope>IDENTIFICATION</scope>
</reference>
<feature type="domain" description="FAD-binding FR-type" evidence="4">
    <location>
        <begin position="61"/>
        <end position="162"/>
    </location>
</feature>
<dbReference type="PRINTS" id="PR00410">
    <property type="entry name" value="PHEHYDRXLASE"/>
</dbReference>
<dbReference type="Gene3D" id="2.40.30.10">
    <property type="entry name" value="Translation factors"/>
    <property type="match status" value="1"/>
</dbReference>
<dbReference type="PANTHER" id="PTHR46505">
    <property type="entry name" value="OXIDOREDUCTASE NAD-BINDING DOMAIN-CONTAINING PROTEIN 1"/>
    <property type="match status" value="1"/>
</dbReference>
<keyword evidence="1" id="KW-0560">Oxidoreductase</keyword>
<reference evidence="5" key="1">
    <citation type="submission" date="2021-06" db="EMBL/GenBank/DDBJ databases">
        <authorList>
            <consortium name="Wellcome Sanger Institute Data Sharing"/>
        </authorList>
    </citation>
    <scope>NUCLEOTIDE SEQUENCE [LARGE SCALE GENOMIC DNA]</scope>
</reference>
<dbReference type="GO" id="GO:0005739">
    <property type="term" value="C:mitochondrion"/>
    <property type="evidence" value="ECO:0007669"/>
    <property type="project" value="TreeGrafter"/>
</dbReference>
<sequence length="312" mass="35025">MASPVVAVNHLLRGIAGSFRGQHTSVLWRPRVLCNCILHRKMSSRRKVDHLERTAHNLRHEVISQATICGITNESDRVKRIRLAVANKEFTFKAGQWVDFFIPGVSNVGGFSICSNPGLLRRDGVIELAVKYSEHPPARWIHTECGLDSVVSLRAGGDFFFDPLPSEPAKNLLLVAGGVGINPLYSILLHVADLHRQRTAQGYGYEPGFVQLCYSAKSTDELLFKNTIIGLSQEFSGKIACDFHVTQQKTKISEELRAYVNEGRISEKILEEHIFQNNLCYICGPPPMIQSVSSQLINLGFPKEKILFEKWW</sequence>
<dbReference type="Proteomes" id="UP000694620">
    <property type="component" value="Chromosome 13"/>
</dbReference>
<evidence type="ECO:0000259" key="4">
    <source>
        <dbReference type="PROSITE" id="PS51384"/>
    </source>
</evidence>
<dbReference type="AlphaFoldDB" id="A0A8C4TH92"/>
<keyword evidence="2" id="KW-0520">NAD</keyword>
<reference evidence="5" key="2">
    <citation type="submission" date="2025-08" db="UniProtKB">
        <authorList>
            <consortium name="Ensembl"/>
        </authorList>
    </citation>
    <scope>IDENTIFICATION</scope>
</reference>
<proteinExistence type="predicted"/>
<evidence type="ECO:0000256" key="3">
    <source>
        <dbReference type="ARBA" id="ARBA00040516"/>
    </source>
</evidence>